<keyword evidence="3" id="KW-1185">Reference proteome</keyword>
<dbReference type="AlphaFoldDB" id="A0A2U2DTN8"/>
<reference evidence="2 3" key="1">
    <citation type="submission" date="2018-05" db="EMBL/GenBank/DDBJ databases">
        <title>The draft genome of strain NS-104.</title>
        <authorList>
            <person name="Hang P."/>
            <person name="Jiang J."/>
        </authorList>
    </citation>
    <scope>NUCLEOTIDE SEQUENCE [LARGE SCALE GENOMIC DNA]</scope>
    <source>
        <strain evidence="2 3">NS-104</strain>
    </source>
</reference>
<dbReference type="EMBL" id="QFBC01000003">
    <property type="protein sequence ID" value="PWE56651.1"/>
    <property type="molecule type" value="Genomic_DNA"/>
</dbReference>
<name>A0A2U2DTN8_9HYPH</name>
<dbReference type="RefSeq" id="WP_109458027.1">
    <property type="nucleotide sequence ID" value="NZ_QFBC01000003.1"/>
</dbReference>
<protein>
    <submittedName>
        <fullName evidence="2">Uncharacterized protein</fullName>
    </submittedName>
</protein>
<gene>
    <name evidence="2" type="ORF">DEM27_09790</name>
</gene>
<evidence type="ECO:0000313" key="3">
    <source>
        <dbReference type="Proteomes" id="UP000245252"/>
    </source>
</evidence>
<accession>A0A2U2DTN8</accession>
<dbReference type="Proteomes" id="UP000245252">
    <property type="component" value="Unassembled WGS sequence"/>
</dbReference>
<comment type="caution">
    <text evidence="2">The sequence shown here is derived from an EMBL/GenBank/DDBJ whole genome shotgun (WGS) entry which is preliminary data.</text>
</comment>
<proteinExistence type="predicted"/>
<feature type="chain" id="PRO_5015768861" evidence="1">
    <location>
        <begin position="24"/>
        <end position="163"/>
    </location>
</feature>
<sequence length="163" mass="16762">MRHRTGLPLILVACLALTSTARAASQNCEAWTAGLEDDEGGPTMTAGVCNSRLEPPGQIRVQCGGEGALMLRYLPGGKAPYPGDGFETDASFTDGTTTVVAHLLLEAMDGALTTAVTAGSPLEVLLAKGSSLTIAPARAGLKQETFTLKKSSAALSKLKASCR</sequence>
<evidence type="ECO:0000313" key="2">
    <source>
        <dbReference type="EMBL" id="PWE56651.1"/>
    </source>
</evidence>
<evidence type="ECO:0000256" key="1">
    <source>
        <dbReference type="SAM" id="SignalP"/>
    </source>
</evidence>
<organism evidence="2 3">
    <name type="scientific">Metarhizobium album</name>
    <dbReference type="NCBI Taxonomy" id="2182425"/>
    <lineage>
        <taxon>Bacteria</taxon>
        <taxon>Pseudomonadati</taxon>
        <taxon>Pseudomonadota</taxon>
        <taxon>Alphaproteobacteria</taxon>
        <taxon>Hyphomicrobiales</taxon>
        <taxon>Rhizobiaceae</taxon>
        <taxon>Metarhizobium</taxon>
    </lineage>
</organism>
<keyword evidence="1" id="KW-0732">Signal</keyword>
<feature type="signal peptide" evidence="1">
    <location>
        <begin position="1"/>
        <end position="23"/>
    </location>
</feature>
<dbReference type="OrthoDB" id="8446750at2"/>